<organism evidence="1">
    <name type="scientific">Fagus sylvatica</name>
    <name type="common">Beechnut</name>
    <dbReference type="NCBI Taxonomy" id="28930"/>
    <lineage>
        <taxon>Eukaryota</taxon>
        <taxon>Viridiplantae</taxon>
        <taxon>Streptophyta</taxon>
        <taxon>Embryophyta</taxon>
        <taxon>Tracheophyta</taxon>
        <taxon>Spermatophyta</taxon>
        <taxon>Magnoliopsida</taxon>
        <taxon>eudicotyledons</taxon>
        <taxon>Gunneridae</taxon>
        <taxon>Pentapetalae</taxon>
        <taxon>rosids</taxon>
        <taxon>fabids</taxon>
        <taxon>Fagales</taxon>
        <taxon>Fagaceae</taxon>
        <taxon>Fagus</taxon>
    </lineage>
</organism>
<gene>
    <name evidence="1" type="ORF">FSB_LOCUS13090</name>
</gene>
<dbReference type="AlphaFoldDB" id="A0A2N9FDK0"/>
<proteinExistence type="predicted"/>
<dbReference type="EMBL" id="OIVN01000767">
    <property type="protein sequence ID" value="SPC85208.1"/>
    <property type="molecule type" value="Genomic_DNA"/>
</dbReference>
<accession>A0A2N9FDK0</accession>
<evidence type="ECO:0000313" key="1">
    <source>
        <dbReference type="EMBL" id="SPC85208.1"/>
    </source>
</evidence>
<sequence>MAAPFGLYGLIPTLSWPPPRPSSASASMATALWPLRPRLALTTSTALSRPPQAKAFGLNGPRLGLIWPPRPHLGLVWPQRPYPGLHGLVSASTASPFSPNGLIPASTALSRPPWPRSALMAPYGLHLFPAFKALVQASTATFGLYAAPFGPNGLILAFPDLIPASKASFGL</sequence>
<name>A0A2N9FDK0_FAGSY</name>
<protein>
    <submittedName>
        <fullName evidence="1">Uncharacterized protein</fullName>
    </submittedName>
</protein>
<reference evidence="1" key="1">
    <citation type="submission" date="2018-02" db="EMBL/GenBank/DDBJ databases">
        <authorList>
            <person name="Cohen D.B."/>
            <person name="Kent A.D."/>
        </authorList>
    </citation>
    <scope>NUCLEOTIDE SEQUENCE</scope>
</reference>